<dbReference type="Gene3D" id="3.40.50.970">
    <property type="match status" value="1"/>
</dbReference>
<organism evidence="13 14">
    <name type="scientific">Limimonas halophila</name>
    <dbReference type="NCBI Taxonomy" id="1082479"/>
    <lineage>
        <taxon>Bacteria</taxon>
        <taxon>Pseudomonadati</taxon>
        <taxon>Pseudomonadota</taxon>
        <taxon>Alphaproteobacteria</taxon>
        <taxon>Rhodospirillales</taxon>
        <taxon>Rhodovibrionaceae</taxon>
        <taxon>Limimonas</taxon>
    </lineage>
</organism>
<dbReference type="InterPro" id="IPR003016">
    <property type="entry name" value="2-oxoA_DH_lipoyl-BS"/>
</dbReference>
<dbReference type="Pfam" id="PF00364">
    <property type="entry name" value="Biotin_lipoyl"/>
    <property type="match status" value="1"/>
</dbReference>
<evidence type="ECO:0000256" key="2">
    <source>
        <dbReference type="ARBA" id="ARBA00001964"/>
    </source>
</evidence>
<feature type="compositionally biased region" description="Low complexity" evidence="11">
    <location>
        <begin position="96"/>
        <end position="124"/>
    </location>
</feature>
<dbReference type="InterPro" id="IPR029061">
    <property type="entry name" value="THDP-binding"/>
</dbReference>
<dbReference type="InterPro" id="IPR005475">
    <property type="entry name" value="Transketolase-like_Pyr-bd"/>
</dbReference>
<dbReference type="InterPro" id="IPR009014">
    <property type="entry name" value="Transketo_C/PFOR_II"/>
</dbReference>
<dbReference type="RefSeq" id="WP_090018749.1">
    <property type="nucleotide sequence ID" value="NZ_FNCE01000002.1"/>
</dbReference>
<reference evidence="13 14" key="1">
    <citation type="submission" date="2016-10" db="EMBL/GenBank/DDBJ databases">
        <authorList>
            <person name="de Groot N.N."/>
        </authorList>
    </citation>
    <scope>NUCLEOTIDE SEQUENCE [LARGE SCALE GENOMIC DNA]</scope>
    <source>
        <strain evidence="13 14">DSM 25584</strain>
    </source>
</reference>
<dbReference type="EMBL" id="FNCE01000002">
    <property type="protein sequence ID" value="SDF71396.1"/>
    <property type="molecule type" value="Genomic_DNA"/>
</dbReference>
<keyword evidence="14" id="KW-1185">Reference proteome</keyword>
<comment type="cofactor">
    <cofactor evidence="2">
        <name>thiamine diphosphate</name>
        <dbReference type="ChEBI" id="CHEBI:58937"/>
    </cofactor>
</comment>
<comment type="cofactor">
    <cofactor evidence="1">
        <name>(R)-lipoate</name>
        <dbReference type="ChEBI" id="CHEBI:83088"/>
    </cofactor>
</comment>
<dbReference type="Gene3D" id="3.40.50.920">
    <property type="match status" value="1"/>
</dbReference>
<dbReference type="CDD" id="cd07036">
    <property type="entry name" value="TPP_PYR_E1-PDHc-beta_like"/>
    <property type="match status" value="1"/>
</dbReference>
<dbReference type="SMART" id="SM00861">
    <property type="entry name" value="Transket_pyr"/>
    <property type="match status" value="1"/>
</dbReference>
<dbReference type="PANTHER" id="PTHR11624">
    <property type="entry name" value="DEHYDROGENASE RELATED"/>
    <property type="match status" value="1"/>
</dbReference>
<dbReference type="CDD" id="cd06849">
    <property type="entry name" value="lipoyl_domain"/>
    <property type="match status" value="1"/>
</dbReference>
<protein>
    <recommendedName>
        <fullName evidence="5">Pyruvate dehydrogenase E1 component subunit beta</fullName>
        <ecNumber evidence="4">1.2.4.1</ecNumber>
    </recommendedName>
</protein>
<dbReference type="InterPro" id="IPR000089">
    <property type="entry name" value="Biotin_lipoyl"/>
</dbReference>
<dbReference type="AlphaFoldDB" id="A0A1G7NBQ7"/>
<gene>
    <name evidence="13" type="ORF">SAMN05216241_102101</name>
</gene>
<comment type="subunit">
    <text evidence="3">Heterodimer of an alpha and a beta chain.</text>
</comment>
<feature type="domain" description="Lipoyl-binding" evidence="12">
    <location>
        <begin position="2"/>
        <end position="78"/>
    </location>
</feature>
<keyword evidence="6" id="KW-0450">Lipoyl</keyword>
<dbReference type="STRING" id="1082479.SAMN05216241_102101"/>
<comment type="function">
    <text evidence="10">The pyruvate dehydrogenase complex catalyzes the overall conversion of pyruvate to acetyl-CoA and CO(2). It contains multiple copies of three enzymatic components: pyruvate dehydrogenase (E1), dihydrolipoamide acetyltransferase (E2) and lipoamide dehydrogenase (E3).</text>
</comment>
<dbReference type="EC" id="1.2.4.1" evidence="4"/>
<dbReference type="FunFam" id="2.40.50.100:FF:000010">
    <property type="entry name" value="Acetyltransferase component of pyruvate dehydrogenase complex"/>
    <property type="match status" value="1"/>
</dbReference>
<dbReference type="PROSITE" id="PS00189">
    <property type="entry name" value="LIPOYL"/>
    <property type="match status" value="1"/>
</dbReference>
<evidence type="ECO:0000256" key="6">
    <source>
        <dbReference type="ARBA" id="ARBA00022823"/>
    </source>
</evidence>
<evidence type="ECO:0000256" key="10">
    <source>
        <dbReference type="ARBA" id="ARBA00025211"/>
    </source>
</evidence>
<dbReference type="Proteomes" id="UP000199415">
    <property type="component" value="Unassembled WGS sequence"/>
</dbReference>
<evidence type="ECO:0000256" key="9">
    <source>
        <dbReference type="ARBA" id="ARBA00023317"/>
    </source>
</evidence>
<keyword evidence="7" id="KW-0560">Oxidoreductase</keyword>
<dbReference type="SUPFAM" id="SSF52922">
    <property type="entry name" value="TK C-terminal domain-like"/>
    <property type="match status" value="1"/>
</dbReference>
<evidence type="ECO:0000256" key="7">
    <source>
        <dbReference type="ARBA" id="ARBA00023002"/>
    </source>
</evidence>
<dbReference type="FunFam" id="3.40.50.920:FF:000001">
    <property type="entry name" value="Pyruvate dehydrogenase E1 beta subunit"/>
    <property type="match status" value="1"/>
</dbReference>
<dbReference type="InterPro" id="IPR033248">
    <property type="entry name" value="Transketolase_C"/>
</dbReference>
<dbReference type="GO" id="GO:0004739">
    <property type="term" value="F:pyruvate dehydrogenase (acetyl-transferring) activity"/>
    <property type="evidence" value="ECO:0007669"/>
    <property type="project" value="UniProtKB-EC"/>
</dbReference>
<evidence type="ECO:0000256" key="4">
    <source>
        <dbReference type="ARBA" id="ARBA00012281"/>
    </source>
</evidence>
<keyword evidence="9 13" id="KW-0670">Pyruvate</keyword>
<evidence type="ECO:0000256" key="1">
    <source>
        <dbReference type="ARBA" id="ARBA00001938"/>
    </source>
</evidence>
<dbReference type="PANTHER" id="PTHR11624:SF96">
    <property type="entry name" value="PYRUVATE DEHYDROGENASE E1 COMPONENT SUBUNIT BETA, MITOCHONDRIAL"/>
    <property type="match status" value="1"/>
</dbReference>
<dbReference type="InterPro" id="IPR027110">
    <property type="entry name" value="PDHB_mito-type"/>
</dbReference>
<keyword evidence="8" id="KW-0786">Thiamine pyrophosphate</keyword>
<feature type="region of interest" description="Disordered" evidence="11">
    <location>
        <begin position="94"/>
        <end position="142"/>
    </location>
</feature>
<dbReference type="InterPro" id="IPR011053">
    <property type="entry name" value="Single_hybrid_motif"/>
</dbReference>
<evidence type="ECO:0000256" key="5">
    <source>
        <dbReference type="ARBA" id="ARBA00016138"/>
    </source>
</evidence>
<dbReference type="NCBIfam" id="NF006667">
    <property type="entry name" value="PRK09212.1"/>
    <property type="match status" value="1"/>
</dbReference>
<dbReference type="SUPFAM" id="SSF52518">
    <property type="entry name" value="Thiamin diphosphate-binding fold (THDP-binding)"/>
    <property type="match status" value="1"/>
</dbReference>
<evidence type="ECO:0000259" key="12">
    <source>
        <dbReference type="PROSITE" id="PS50968"/>
    </source>
</evidence>
<evidence type="ECO:0000313" key="14">
    <source>
        <dbReference type="Proteomes" id="UP000199415"/>
    </source>
</evidence>
<name>A0A1G7NBQ7_9PROT</name>
<dbReference type="SUPFAM" id="SSF51230">
    <property type="entry name" value="Single hybrid motif"/>
    <property type="match status" value="1"/>
</dbReference>
<dbReference type="Pfam" id="PF02780">
    <property type="entry name" value="Transketolase_C"/>
    <property type="match status" value="1"/>
</dbReference>
<dbReference type="PROSITE" id="PS50968">
    <property type="entry name" value="BIOTINYL_LIPOYL"/>
    <property type="match status" value="1"/>
</dbReference>
<dbReference type="OrthoDB" id="9780894at2"/>
<evidence type="ECO:0000256" key="8">
    <source>
        <dbReference type="ARBA" id="ARBA00023052"/>
    </source>
</evidence>
<evidence type="ECO:0000313" key="13">
    <source>
        <dbReference type="EMBL" id="SDF71396.1"/>
    </source>
</evidence>
<accession>A0A1G7NBQ7</accession>
<dbReference type="GO" id="GO:0006086">
    <property type="term" value="P:pyruvate decarboxylation to acetyl-CoA"/>
    <property type="evidence" value="ECO:0007669"/>
    <property type="project" value="InterPro"/>
</dbReference>
<dbReference type="NCBIfam" id="NF008854">
    <property type="entry name" value="PRK11892.1"/>
    <property type="match status" value="1"/>
</dbReference>
<dbReference type="FunFam" id="3.40.50.970:FF:000001">
    <property type="entry name" value="Pyruvate dehydrogenase E1 beta subunit"/>
    <property type="match status" value="1"/>
</dbReference>
<sequence>MPIEVLMPALSPTMTEGTLARWHKQEGDTVNNGDVLAEIETDKATMEVEAVDEGTLGRILVEGGTESVPVNAPIAILLGEGDSEADLDAAERAARAKLGGESAPAEASAEEAPAPEPAASSGPSTGDGATSAPPPATAREHVPKGIYDADGNLRLGATVDEQYRTSFADYVEEQAWTGPTKNQTVREALRDAMAEEMRSDDRVYLMGEEVADYEGAYKVTVGMLDEFGRRRVVDTPITEHGFAGVGIGAAFYGLRPIVEFMTWNFAMQAMDQIINSAGKKLYMSGGQINCPIVFRGPNGPASRVAAQHSQEYANWYGNVPGLKVVSPYHGADYKGLLKAAIRDPNPVVFLENELVYGETFEIPDTDDWTVPIGKAKVRREGSDVTIVAHSVMVGRALQAAEQLASEEGIQAEVVDMRTIRPFDADTLLASVKKTNRVVACEEGWPFAGTAAEMSAICMEHAFDYLDAPVLRVCSKDVPQPYAANLEKLAVPSVADVATAAKRVCYRA</sequence>
<dbReference type="Pfam" id="PF02779">
    <property type="entry name" value="Transket_pyr"/>
    <property type="match status" value="1"/>
</dbReference>
<evidence type="ECO:0000256" key="11">
    <source>
        <dbReference type="SAM" id="MobiDB-lite"/>
    </source>
</evidence>
<proteinExistence type="predicted"/>
<evidence type="ECO:0000256" key="3">
    <source>
        <dbReference type="ARBA" id="ARBA00011870"/>
    </source>
</evidence>
<dbReference type="Gene3D" id="2.40.50.100">
    <property type="match status" value="1"/>
</dbReference>